<dbReference type="Proteomes" id="UP000249081">
    <property type="component" value="Unassembled WGS sequence"/>
</dbReference>
<comment type="caution">
    <text evidence="1">The sequence shown here is derived from an EMBL/GenBank/DDBJ whole genome shotgun (WGS) entry which is preliminary data.</text>
</comment>
<proteinExistence type="predicted"/>
<name>A0A2W4YEY3_9CYAN</name>
<evidence type="ECO:0000313" key="1">
    <source>
        <dbReference type="EMBL" id="PZO45821.1"/>
    </source>
</evidence>
<reference evidence="1 2" key="2">
    <citation type="submission" date="2018-06" db="EMBL/GenBank/DDBJ databases">
        <title>Metagenomic assembly of (sub)arctic Cyanobacteria and their associated microbiome from non-axenic cultures.</title>
        <authorList>
            <person name="Baurain D."/>
        </authorList>
    </citation>
    <scope>NUCLEOTIDE SEQUENCE [LARGE SCALE GENOMIC DNA]</scope>
    <source>
        <strain evidence="1">ULC041bin1</strain>
    </source>
</reference>
<accession>A0A2W4YEY3</accession>
<organism evidence="1 2">
    <name type="scientific">Shackletoniella antarctica</name>
    <dbReference type="NCBI Taxonomy" id="268115"/>
    <lineage>
        <taxon>Bacteria</taxon>
        <taxon>Bacillati</taxon>
        <taxon>Cyanobacteriota</taxon>
        <taxon>Cyanophyceae</taxon>
        <taxon>Oculatellales</taxon>
        <taxon>Oculatellaceae</taxon>
        <taxon>Shackletoniella</taxon>
    </lineage>
</organism>
<sequence>MRLSVTTLFPVILWRVQRVVLHQARPQSGSLGIGESLTLIGKLKVLLVERLLEQIQISRTISLTSISTREPLA</sequence>
<evidence type="ECO:0000313" key="2">
    <source>
        <dbReference type="Proteomes" id="UP000249081"/>
    </source>
</evidence>
<protein>
    <submittedName>
        <fullName evidence="1">Uncharacterized protein</fullName>
    </submittedName>
</protein>
<gene>
    <name evidence="1" type="ORF">DCF17_00285</name>
</gene>
<reference evidence="2" key="1">
    <citation type="submission" date="2018-04" db="EMBL/GenBank/DDBJ databases">
        <authorList>
            <person name="Cornet L."/>
        </authorList>
    </citation>
    <scope>NUCLEOTIDE SEQUENCE [LARGE SCALE GENOMIC DNA]</scope>
</reference>
<dbReference type="AlphaFoldDB" id="A0A2W4YEY3"/>
<dbReference type="EMBL" id="QBMN01000001">
    <property type="protein sequence ID" value="PZO45821.1"/>
    <property type="molecule type" value="Genomic_DNA"/>
</dbReference>